<keyword evidence="1" id="KW-0175">Coiled coil</keyword>
<dbReference type="Proteomes" id="UP001595765">
    <property type="component" value="Unassembled WGS sequence"/>
</dbReference>
<dbReference type="EMBL" id="JBHSBB010000014">
    <property type="protein sequence ID" value="MFC4034386.1"/>
    <property type="molecule type" value="Genomic_DNA"/>
</dbReference>
<name>A0ABV8HRQ3_9ACTN</name>
<dbReference type="InterPro" id="IPR004401">
    <property type="entry name" value="YbaB/EbfC"/>
</dbReference>
<keyword evidence="4" id="KW-1185">Reference proteome</keyword>
<dbReference type="Gene3D" id="3.30.1310.10">
    <property type="entry name" value="Nucleoid-associated protein YbaB-like domain"/>
    <property type="match status" value="1"/>
</dbReference>
<reference evidence="4" key="1">
    <citation type="journal article" date="2019" name="Int. J. Syst. Evol. Microbiol.">
        <title>The Global Catalogue of Microorganisms (GCM) 10K type strain sequencing project: providing services to taxonomists for standard genome sequencing and annotation.</title>
        <authorList>
            <consortium name="The Broad Institute Genomics Platform"/>
            <consortium name="The Broad Institute Genome Sequencing Center for Infectious Disease"/>
            <person name="Wu L."/>
            <person name="Ma J."/>
        </authorList>
    </citation>
    <scope>NUCLEOTIDE SEQUENCE [LARGE SCALE GENOMIC DNA]</scope>
    <source>
        <strain evidence="4">CGMCC 4.7237</strain>
    </source>
</reference>
<protein>
    <submittedName>
        <fullName evidence="3">YbaB/EbfC family nucleoid-associated protein</fullName>
    </submittedName>
</protein>
<organism evidence="3 4">
    <name type="scientific">Streptomyces polygonati</name>
    <dbReference type="NCBI Taxonomy" id="1617087"/>
    <lineage>
        <taxon>Bacteria</taxon>
        <taxon>Bacillati</taxon>
        <taxon>Actinomycetota</taxon>
        <taxon>Actinomycetes</taxon>
        <taxon>Kitasatosporales</taxon>
        <taxon>Streptomycetaceae</taxon>
        <taxon>Streptomyces</taxon>
    </lineage>
</organism>
<sequence length="154" mass="16660">MDREAVSARLAQAMAELEATEAAAAAAEEELRAATYTVRSRDRSVEVTLGPQGELAGLRFLDERHRTMSAAQLASAVLEAAAEARERMARRVMRVLDPLTRASPSVPELPGFSVDWTRIFGPGVLDEDGPDAADGGPPARRPGGRRLRDEIHED</sequence>
<evidence type="ECO:0000256" key="1">
    <source>
        <dbReference type="SAM" id="Coils"/>
    </source>
</evidence>
<feature type="region of interest" description="Disordered" evidence="2">
    <location>
        <begin position="123"/>
        <end position="154"/>
    </location>
</feature>
<accession>A0ABV8HRQ3</accession>
<dbReference type="Pfam" id="PF02575">
    <property type="entry name" value="YbaB_DNA_bd"/>
    <property type="match status" value="1"/>
</dbReference>
<evidence type="ECO:0000256" key="2">
    <source>
        <dbReference type="SAM" id="MobiDB-lite"/>
    </source>
</evidence>
<evidence type="ECO:0000313" key="3">
    <source>
        <dbReference type="EMBL" id="MFC4034386.1"/>
    </source>
</evidence>
<comment type="caution">
    <text evidence="3">The sequence shown here is derived from an EMBL/GenBank/DDBJ whole genome shotgun (WGS) entry which is preliminary data.</text>
</comment>
<proteinExistence type="predicted"/>
<dbReference type="SUPFAM" id="SSF82607">
    <property type="entry name" value="YbaB-like"/>
    <property type="match status" value="1"/>
</dbReference>
<evidence type="ECO:0000313" key="4">
    <source>
        <dbReference type="Proteomes" id="UP001595765"/>
    </source>
</evidence>
<dbReference type="RefSeq" id="WP_386432413.1">
    <property type="nucleotide sequence ID" value="NZ_JBHSBB010000014.1"/>
</dbReference>
<dbReference type="InterPro" id="IPR036894">
    <property type="entry name" value="YbaB-like_sf"/>
</dbReference>
<gene>
    <name evidence="3" type="ORF">ACFO3J_23325</name>
</gene>
<feature type="coiled-coil region" evidence="1">
    <location>
        <begin position="3"/>
        <end position="37"/>
    </location>
</feature>